<dbReference type="CDD" id="cd00086">
    <property type="entry name" value="homeodomain"/>
    <property type="match status" value="1"/>
</dbReference>
<dbReference type="PROSITE" id="PS00027">
    <property type="entry name" value="HOMEOBOX_1"/>
    <property type="match status" value="1"/>
</dbReference>
<keyword evidence="11" id="KW-1185">Reference proteome</keyword>
<reference evidence="11" key="1">
    <citation type="journal article" date="2020" name="PLoS Negl. Trop. Dis.">
        <title>High-quality nuclear genome for Sarcoptes scabiei-A critical resource for a neglected parasite.</title>
        <authorList>
            <person name="Korhonen P.K."/>
            <person name="Gasser R.B."/>
            <person name="Ma G."/>
            <person name="Wang T."/>
            <person name="Stroehlein A.J."/>
            <person name="Young N.D."/>
            <person name="Ang C.S."/>
            <person name="Fernando D.D."/>
            <person name="Lu H.C."/>
            <person name="Taylor S."/>
            <person name="Reynolds S.L."/>
            <person name="Mofiz E."/>
            <person name="Najaraj S.H."/>
            <person name="Gowda H."/>
            <person name="Madugundu A."/>
            <person name="Renuse S."/>
            <person name="Holt D."/>
            <person name="Pandey A."/>
            <person name="Papenfuss A.T."/>
            <person name="Fischer K."/>
        </authorList>
    </citation>
    <scope>NUCLEOTIDE SEQUENCE [LARGE SCALE GENOMIC DNA]</scope>
</reference>
<feature type="domain" description="Homeobox" evidence="8">
    <location>
        <begin position="353"/>
        <end position="413"/>
    </location>
</feature>
<dbReference type="InterPro" id="IPR009057">
    <property type="entry name" value="Homeodomain-like_sf"/>
</dbReference>
<evidence type="ECO:0000256" key="3">
    <source>
        <dbReference type="ARBA" id="ARBA00023155"/>
    </source>
</evidence>
<evidence type="ECO:0000259" key="8">
    <source>
        <dbReference type="PROSITE" id="PS50071"/>
    </source>
</evidence>
<dbReference type="PANTHER" id="PTHR24323">
    <property type="entry name" value="CEH-10 HOMEODOMAIN-CONTAINING HOMOLOG"/>
    <property type="match status" value="1"/>
</dbReference>
<evidence type="ECO:0000256" key="2">
    <source>
        <dbReference type="ARBA" id="ARBA00023125"/>
    </source>
</evidence>
<dbReference type="Proteomes" id="UP000070412">
    <property type="component" value="Unassembled WGS sequence"/>
</dbReference>
<gene>
    <name evidence="9" type="ORF">SSS_6776</name>
</gene>
<dbReference type="Gene3D" id="1.10.10.60">
    <property type="entry name" value="Homeodomain-like"/>
    <property type="match status" value="1"/>
</dbReference>
<organism evidence="9">
    <name type="scientific">Sarcoptes scabiei</name>
    <name type="common">Itch mite</name>
    <name type="synonym">Acarus scabiei</name>
    <dbReference type="NCBI Taxonomy" id="52283"/>
    <lineage>
        <taxon>Eukaryota</taxon>
        <taxon>Metazoa</taxon>
        <taxon>Ecdysozoa</taxon>
        <taxon>Arthropoda</taxon>
        <taxon>Chelicerata</taxon>
        <taxon>Arachnida</taxon>
        <taxon>Acari</taxon>
        <taxon>Acariformes</taxon>
        <taxon>Sarcoptiformes</taxon>
        <taxon>Astigmata</taxon>
        <taxon>Psoroptidia</taxon>
        <taxon>Sarcoptoidea</taxon>
        <taxon>Sarcoptidae</taxon>
        <taxon>Sarcoptinae</taxon>
        <taxon>Sarcoptes</taxon>
    </lineage>
</organism>
<feature type="region of interest" description="Disordered" evidence="7">
    <location>
        <begin position="585"/>
        <end position="607"/>
    </location>
</feature>
<keyword evidence="2 5" id="KW-0238">DNA-binding</keyword>
<evidence type="ECO:0000256" key="7">
    <source>
        <dbReference type="SAM" id="MobiDB-lite"/>
    </source>
</evidence>
<protein>
    <submittedName>
        <fullName evidence="9">ALX homeobox protein 1</fullName>
    </submittedName>
</protein>
<reference evidence="10" key="3">
    <citation type="submission" date="2022-06" db="UniProtKB">
        <authorList>
            <consortium name="EnsemblMetazoa"/>
        </authorList>
    </citation>
    <scope>IDENTIFICATION</scope>
</reference>
<feature type="region of interest" description="Disordered" evidence="7">
    <location>
        <begin position="85"/>
        <end position="119"/>
    </location>
</feature>
<dbReference type="PANTHER" id="PTHR24323:SF7">
    <property type="entry name" value="HOMEOBOX DOMAIN-CONTAINING PROTEIN"/>
    <property type="match status" value="1"/>
</dbReference>
<dbReference type="AlphaFoldDB" id="A0A834VDY5"/>
<feature type="compositionally biased region" description="Polar residues" evidence="7">
    <location>
        <begin position="634"/>
        <end position="651"/>
    </location>
</feature>
<name>A0A834VDY5_SARSC</name>
<keyword evidence="3 5" id="KW-0371">Homeobox</keyword>
<feature type="compositionally biased region" description="Basic and acidic residues" evidence="7">
    <location>
        <begin position="102"/>
        <end position="119"/>
    </location>
</feature>
<dbReference type="GO" id="GO:0005634">
    <property type="term" value="C:nucleus"/>
    <property type="evidence" value="ECO:0007669"/>
    <property type="project" value="UniProtKB-SubCell"/>
</dbReference>
<evidence type="ECO:0000313" key="9">
    <source>
        <dbReference type="EMBL" id="KAF7494007.1"/>
    </source>
</evidence>
<feature type="compositionally biased region" description="Polar residues" evidence="7">
    <location>
        <begin position="85"/>
        <end position="101"/>
    </location>
</feature>
<dbReference type="EMBL" id="WVUK01000054">
    <property type="protein sequence ID" value="KAF7494007.1"/>
    <property type="molecule type" value="Genomic_DNA"/>
</dbReference>
<feature type="region of interest" description="Disordered" evidence="7">
    <location>
        <begin position="621"/>
        <end position="651"/>
    </location>
</feature>
<evidence type="ECO:0000256" key="1">
    <source>
        <dbReference type="ARBA" id="ARBA00004123"/>
    </source>
</evidence>
<comment type="subcellular location">
    <subcellularLocation>
        <location evidence="1 5 6">Nucleus</location>
    </subcellularLocation>
</comment>
<dbReference type="FunFam" id="1.10.10.60:FF:000679">
    <property type="entry name" value="Homeobox protein aristaless"/>
    <property type="match status" value="1"/>
</dbReference>
<evidence type="ECO:0000313" key="11">
    <source>
        <dbReference type="Proteomes" id="UP000070412"/>
    </source>
</evidence>
<dbReference type="PROSITE" id="PS50071">
    <property type="entry name" value="HOMEOBOX_2"/>
    <property type="match status" value="1"/>
</dbReference>
<dbReference type="OrthoDB" id="6159439at2759"/>
<feature type="region of interest" description="Disordered" evidence="7">
    <location>
        <begin position="178"/>
        <end position="210"/>
    </location>
</feature>
<dbReference type="InterPro" id="IPR001356">
    <property type="entry name" value="HD"/>
</dbReference>
<dbReference type="EnsemblMetazoa" id="SSS_6776s_mrna">
    <property type="protein sequence ID" value="KAF7494007.1"/>
    <property type="gene ID" value="SSS_6776"/>
</dbReference>
<dbReference type="SMART" id="SM00389">
    <property type="entry name" value="HOX"/>
    <property type="match status" value="1"/>
</dbReference>
<accession>A0A834VDY5</accession>
<evidence type="ECO:0000256" key="6">
    <source>
        <dbReference type="RuleBase" id="RU000682"/>
    </source>
</evidence>
<reference evidence="9" key="2">
    <citation type="submission" date="2020-01" db="EMBL/GenBank/DDBJ databases">
        <authorList>
            <person name="Korhonen P.K.K."/>
            <person name="Guangxu M.G."/>
            <person name="Wang T.W."/>
            <person name="Stroehlein A.J.S."/>
            <person name="Young N.D."/>
            <person name="Ang C.-S.A."/>
            <person name="Fernando D.W.F."/>
            <person name="Lu H.L."/>
            <person name="Taylor S.T."/>
            <person name="Ehtesham M.E.M."/>
            <person name="Najaraj S.H.N."/>
            <person name="Harsha G.H.G."/>
            <person name="Madugundu A.M."/>
            <person name="Renuse S.R."/>
            <person name="Holt D.H."/>
            <person name="Pandey A.P."/>
            <person name="Papenfuss A.P."/>
            <person name="Gasser R.B.G."/>
            <person name="Fischer K.F."/>
        </authorList>
    </citation>
    <scope>NUCLEOTIDE SEQUENCE</scope>
    <source>
        <strain evidence="9">SSS_KF_BRIS2020</strain>
    </source>
</reference>
<evidence type="ECO:0000313" key="10">
    <source>
        <dbReference type="EnsemblMetazoa" id="KAF7494007.1"/>
    </source>
</evidence>
<dbReference type="GO" id="GO:0000976">
    <property type="term" value="F:transcription cis-regulatory region binding"/>
    <property type="evidence" value="ECO:0007669"/>
    <property type="project" value="TreeGrafter"/>
</dbReference>
<evidence type="ECO:0000256" key="5">
    <source>
        <dbReference type="PROSITE-ProRule" id="PRU00108"/>
    </source>
</evidence>
<dbReference type="InterPro" id="IPR017970">
    <property type="entry name" value="Homeobox_CS"/>
</dbReference>
<dbReference type="SUPFAM" id="SSF46689">
    <property type="entry name" value="Homeodomain-like"/>
    <property type="match status" value="1"/>
</dbReference>
<dbReference type="Pfam" id="PF00046">
    <property type="entry name" value="Homeodomain"/>
    <property type="match status" value="1"/>
</dbReference>
<dbReference type="InterPro" id="IPR051775">
    <property type="entry name" value="Homeobox_domain"/>
</dbReference>
<dbReference type="GO" id="GO:0000981">
    <property type="term" value="F:DNA-binding transcription factor activity, RNA polymerase II-specific"/>
    <property type="evidence" value="ECO:0007669"/>
    <property type="project" value="InterPro"/>
</dbReference>
<feature type="compositionally biased region" description="Polar residues" evidence="7">
    <location>
        <begin position="189"/>
        <end position="202"/>
    </location>
</feature>
<evidence type="ECO:0000256" key="4">
    <source>
        <dbReference type="ARBA" id="ARBA00023242"/>
    </source>
</evidence>
<keyword evidence="4 5" id="KW-0539">Nucleus</keyword>
<sequence length="651" mass="73629">MDQPFDDTIYPIFNESYREFEDINIGTFKSKHLSSQNSIPNDNFNSQNKKTVLTVNSWDRKNSNELYSDWSSNSVIDSENFKFSTRNENDSSVNSIRSPSNTERHKNDDENFVSSEKHQESIDFLPKQSISTKFSSIPNSTQQSAIAIFDFSPEIDEHNVCIKDQFVLSESSMAESLTTDDFDEDGEFKSTNSLSNPKESTVSLSMNGSSKSSESETQFFNLTKQFSEFPLNQSISFKKNLAPTILATDQPISSESLNVERDKAHSEKNCETFDSVLNSKAISFNNQFEIDVAKDQQQLSPFSLPEGVSINDTPPFSLSEIKLTSSISKSVTLANDLKFDPSLARSANCQSSNKKKKTRTTFTSFQLEELERAFQRAPYPDVFAREELANRLKLSESRVQVWFQNRRAKWRKREPPRKSFLHSAQNFFAAKNLNSSNSAAAILNNVENGFSGTSSNSSLVMPIFNGFYSDSNLLTTSSYNHYPSINAPSQPMFEGDNNPIYFNESNWLRTSSSCGHYSIANQSAQTFCVSSSILNADSATSYQYANINVEDSYRPVEVSFAPIPKSSSNEMDRFHSNNLYFQRTTQSPFSHNDDTSHCSLEQRSSSSDDIHSKDYAFISEKQNSINRASEDPTRSNLLNNERYSFQNHQVI</sequence>
<feature type="DNA-binding region" description="Homeobox" evidence="5">
    <location>
        <begin position="355"/>
        <end position="414"/>
    </location>
</feature>
<proteinExistence type="predicted"/>